<dbReference type="GO" id="GO:0000160">
    <property type="term" value="P:phosphorelay signal transduction system"/>
    <property type="evidence" value="ECO:0007669"/>
    <property type="project" value="UniProtKB-KW"/>
</dbReference>
<dbReference type="EMBL" id="JOKH01000001">
    <property type="protein sequence ID" value="KEQ18890.1"/>
    <property type="molecule type" value="Genomic_DNA"/>
</dbReference>
<dbReference type="Pfam" id="PF01627">
    <property type="entry name" value="Hpt"/>
    <property type="match status" value="1"/>
</dbReference>
<dbReference type="CDD" id="cd00088">
    <property type="entry name" value="HPT"/>
    <property type="match status" value="1"/>
</dbReference>
<dbReference type="OrthoDB" id="6197568at2"/>
<name>A0A081NKB7_9GAMM</name>
<keyword evidence="1" id="KW-0902">Two-component regulatory system</keyword>
<reference evidence="4 5" key="1">
    <citation type="submission" date="2014-06" db="EMBL/GenBank/DDBJ databases">
        <title>Whole Genome Sequences of Three Symbiotic Endozoicomonas Bacteria.</title>
        <authorList>
            <person name="Neave M.J."/>
            <person name="Apprill A."/>
            <person name="Voolstra C.R."/>
        </authorList>
    </citation>
    <scope>NUCLEOTIDE SEQUENCE [LARGE SCALE GENOMIC DNA]</scope>
    <source>
        <strain evidence="4 5">DSM 25634</strain>
    </source>
</reference>
<evidence type="ECO:0000259" key="3">
    <source>
        <dbReference type="PROSITE" id="PS50894"/>
    </source>
</evidence>
<keyword evidence="5" id="KW-1185">Reference proteome</keyword>
<feature type="domain" description="HPt" evidence="3">
    <location>
        <begin position="14"/>
        <end position="107"/>
    </location>
</feature>
<protein>
    <recommendedName>
        <fullName evidence="3">HPt domain-containing protein</fullName>
    </recommendedName>
</protein>
<evidence type="ECO:0000313" key="4">
    <source>
        <dbReference type="EMBL" id="KEQ18890.1"/>
    </source>
</evidence>
<dbReference type="InterPro" id="IPR036641">
    <property type="entry name" value="HPT_dom_sf"/>
</dbReference>
<dbReference type="Gene3D" id="1.20.120.160">
    <property type="entry name" value="HPT domain"/>
    <property type="match status" value="1"/>
</dbReference>
<dbReference type="InterPro" id="IPR008207">
    <property type="entry name" value="Sig_transdc_His_kin_Hpt_dom"/>
</dbReference>
<accession>A0A081NKB7</accession>
<gene>
    <name evidence="4" type="ORF">GZ78_02210</name>
</gene>
<evidence type="ECO:0000256" key="2">
    <source>
        <dbReference type="PROSITE-ProRule" id="PRU00110"/>
    </source>
</evidence>
<dbReference type="Proteomes" id="UP000028073">
    <property type="component" value="Unassembled WGS sequence"/>
</dbReference>
<evidence type="ECO:0000256" key="1">
    <source>
        <dbReference type="ARBA" id="ARBA00023012"/>
    </source>
</evidence>
<dbReference type="GO" id="GO:0004672">
    <property type="term" value="F:protein kinase activity"/>
    <property type="evidence" value="ECO:0007669"/>
    <property type="project" value="UniProtKB-ARBA"/>
</dbReference>
<dbReference type="AlphaFoldDB" id="A0A081NKB7"/>
<comment type="caution">
    <text evidence="4">The sequence shown here is derived from an EMBL/GenBank/DDBJ whole genome shotgun (WGS) entry which is preliminary data.</text>
</comment>
<dbReference type="STRING" id="1137799.GZ78_02210"/>
<dbReference type="SUPFAM" id="SSF47226">
    <property type="entry name" value="Histidine-containing phosphotransfer domain, HPT domain"/>
    <property type="match status" value="1"/>
</dbReference>
<organism evidence="4 5">
    <name type="scientific">Endozoicomonas numazuensis</name>
    <dbReference type="NCBI Taxonomy" id="1137799"/>
    <lineage>
        <taxon>Bacteria</taxon>
        <taxon>Pseudomonadati</taxon>
        <taxon>Pseudomonadota</taxon>
        <taxon>Gammaproteobacteria</taxon>
        <taxon>Oceanospirillales</taxon>
        <taxon>Endozoicomonadaceae</taxon>
        <taxon>Endozoicomonas</taxon>
    </lineage>
</organism>
<sequence length="107" mass="11752">MIDLGNLQQLTEGDAPLMKTLLDEFLNTTEEDLKCLDTAVEHEKSSEIASLAHRIKGSSMIVGASQLIQLTTELEEAGKQAENDKFSALLSDIRKCYNGVSEAIRNL</sequence>
<evidence type="ECO:0000313" key="5">
    <source>
        <dbReference type="Proteomes" id="UP000028073"/>
    </source>
</evidence>
<dbReference type="SMART" id="SM00073">
    <property type="entry name" value="HPT"/>
    <property type="match status" value="1"/>
</dbReference>
<dbReference type="RefSeq" id="WP_034832362.1">
    <property type="nucleotide sequence ID" value="NZ_JOKH01000001.1"/>
</dbReference>
<keyword evidence="2" id="KW-0597">Phosphoprotein</keyword>
<feature type="modified residue" description="Phosphohistidine" evidence="2">
    <location>
        <position position="53"/>
    </location>
</feature>
<dbReference type="PROSITE" id="PS50894">
    <property type="entry name" value="HPT"/>
    <property type="match status" value="1"/>
</dbReference>
<proteinExistence type="predicted"/>